<evidence type="ECO:0000256" key="5">
    <source>
        <dbReference type="ARBA" id="ARBA00022527"/>
    </source>
</evidence>
<dbReference type="GO" id="GO:0005524">
    <property type="term" value="F:ATP binding"/>
    <property type="evidence" value="ECO:0007669"/>
    <property type="project" value="UniProtKB-UniRule"/>
</dbReference>
<evidence type="ECO:0000313" key="23">
    <source>
        <dbReference type="Proteomes" id="UP001359559"/>
    </source>
</evidence>
<dbReference type="PROSITE" id="PS50948">
    <property type="entry name" value="PAN"/>
    <property type="match status" value="1"/>
</dbReference>
<dbReference type="InterPro" id="IPR000858">
    <property type="entry name" value="S_locus_glycoprot_dom"/>
</dbReference>
<dbReference type="GO" id="GO:0002229">
    <property type="term" value="P:defense response to oomycetes"/>
    <property type="evidence" value="ECO:0007669"/>
    <property type="project" value="UniProtKB-ARBA"/>
</dbReference>
<dbReference type="PANTHER" id="PTHR27002">
    <property type="entry name" value="RECEPTOR-LIKE SERINE/THREONINE-PROTEIN KINASE SD1-8"/>
    <property type="match status" value="1"/>
</dbReference>
<accession>A0AAN9EU63</accession>
<organism evidence="22 23">
    <name type="scientific">Clitoria ternatea</name>
    <name type="common">Butterfly pea</name>
    <dbReference type="NCBI Taxonomy" id="43366"/>
    <lineage>
        <taxon>Eukaryota</taxon>
        <taxon>Viridiplantae</taxon>
        <taxon>Streptophyta</taxon>
        <taxon>Embryophyta</taxon>
        <taxon>Tracheophyta</taxon>
        <taxon>Spermatophyta</taxon>
        <taxon>Magnoliopsida</taxon>
        <taxon>eudicotyledons</taxon>
        <taxon>Gunneridae</taxon>
        <taxon>Pentapetalae</taxon>
        <taxon>rosids</taxon>
        <taxon>fabids</taxon>
        <taxon>Fabales</taxon>
        <taxon>Fabaceae</taxon>
        <taxon>Papilionoideae</taxon>
        <taxon>50 kb inversion clade</taxon>
        <taxon>NPAAA clade</taxon>
        <taxon>indigoferoid/millettioid clade</taxon>
        <taxon>Phaseoleae</taxon>
        <taxon>Clitoria</taxon>
    </lineage>
</organism>
<dbReference type="GO" id="GO:0048544">
    <property type="term" value="P:recognition of pollen"/>
    <property type="evidence" value="ECO:0007669"/>
    <property type="project" value="InterPro"/>
</dbReference>
<evidence type="ECO:0000259" key="20">
    <source>
        <dbReference type="PROSITE" id="PS50011"/>
    </source>
</evidence>
<keyword evidence="12 18" id="KW-0067">ATP-binding</keyword>
<keyword evidence="8" id="KW-0732">Signal</keyword>
<keyword evidence="10 18" id="KW-0547">Nucleotide-binding</keyword>
<dbReference type="InterPro" id="IPR001245">
    <property type="entry name" value="Ser-Thr/Tyr_kinase_cat_dom"/>
</dbReference>
<comment type="similarity">
    <text evidence="3">In the C-terminal section; belongs to the protein kinase superfamily. Ser/Thr protein kinase family.</text>
</comment>
<evidence type="ECO:0000256" key="18">
    <source>
        <dbReference type="PROSITE-ProRule" id="PRU10141"/>
    </source>
</evidence>
<keyword evidence="4" id="KW-1003">Cell membrane</keyword>
<dbReference type="PROSITE" id="PS00108">
    <property type="entry name" value="PROTEIN_KINASE_ST"/>
    <property type="match status" value="1"/>
</dbReference>
<keyword evidence="11" id="KW-0418">Kinase</keyword>
<comment type="caution">
    <text evidence="22">The sequence shown here is derived from an EMBL/GenBank/DDBJ whole genome shotgun (WGS) entry which is preliminary data.</text>
</comment>
<dbReference type="GO" id="GO:0005886">
    <property type="term" value="C:plasma membrane"/>
    <property type="evidence" value="ECO:0007669"/>
    <property type="project" value="UniProtKB-SubCell"/>
</dbReference>
<dbReference type="GO" id="GO:0030246">
    <property type="term" value="F:carbohydrate binding"/>
    <property type="evidence" value="ECO:0007669"/>
    <property type="project" value="UniProtKB-KW"/>
</dbReference>
<keyword evidence="14 19" id="KW-0472">Membrane</keyword>
<keyword evidence="9" id="KW-0430">Lectin</keyword>
<dbReference type="PANTHER" id="PTHR27002:SF798">
    <property type="entry name" value="S-LOCUS LECTIN KINASE FAMILY PROTEIN"/>
    <property type="match status" value="1"/>
</dbReference>
<evidence type="ECO:0000256" key="6">
    <source>
        <dbReference type="ARBA" id="ARBA00022679"/>
    </source>
</evidence>
<dbReference type="EMBL" id="JAYKXN010000008">
    <property type="protein sequence ID" value="KAK7263577.1"/>
    <property type="molecule type" value="Genomic_DNA"/>
</dbReference>
<evidence type="ECO:0000256" key="2">
    <source>
        <dbReference type="ARBA" id="ARBA00008536"/>
    </source>
</evidence>
<evidence type="ECO:0000256" key="16">
    <source>
        <dbReference type="ARBA" id="ARBA00023170"/>
    </source>
</evidence>
<keyword evidence="17" id="KW-0325">Glycoprotein</keyword>
<feature type="domain" description="Protein kinase" evidence="20">
    <location>
        <begin position="497"/>
        <end position="724"/>
    </location>
</feature>
<evidence type="ECO:0000259" key="21">
    <source>
        <dbReference type="PROSITE" id="PS50948"/>
    </source>
</evidence>
<evidence type="ECO:0000256" key="11">
    <source>
        <dbReference type="ARBA" id="ARBA00022777"/>
    </source>
</evidence>
<comment type="subcellular location">
    <subcellularLocation>
        <location evidence="1">Cell membrane</location>
        <topology evidence="1">Single-pass type I membrane protein</topology>
    </subcellularLocation>
</comment>
<keyword evidence="23" id="KW-1185">Reference proteome</keyword>
<proteinExistence type="inferred from homology"/>
<dbReference type="PIRSF" id="PIRSF000641">
    <property type="entry name" value="SRK"/>
    <property type="match status" value="1"/>
</dbReference>
<dbReference type="GO" id="GO:0004674">
    <property type="term" value="F:protein serine/threonine kinase activity"/>
    <property type="evidence" value="ECO:0007669"/>
    <property type="project" value="UniProtKB-KW"/>
</dbReference>
<dbReference type="AlphaFoldDB" id="A0AAN9EU63"/>
<dbReference type="InterPro" id="IPR008271">
    <property type="entry name" value="Ser/Thr_kinase_AS"/>
</dbReference>
<evidence type="ECO:0000256" key="1">
    <source>
        <dbReference type="ARBA" id="ARBA00004251"/>
    </source>
</evidence>
<feature type="binding site" evidence="18">
    <location>
        <position position="525"/>
    </location>
    <ligand>
        <name>ATP</name>
        <dbReference type="ChEBI" id="CHEBI:30616"/>
    </ligand>
</feature>
<keyword evidence="5" id="KW-0723">Serine/threonine-protein kinase</keyword>
<evidence type="ECO:0000256" key="14">
    <source>
        <dbReference type="ARBA" id="ARBA00023136"/>
    </source>
</evidence>
<comment type="similarity">
    <text evidence="2">In the N-terminal section; belongs to the leguminous lectin family.</text>
</comment>
<dbReference type="CDD" id="cd01098">
    <property type="entry name" value="PAN_AP_plant"/>
    <property type="match status" value="1"/>
</dbReference>
<dbReference type="Gene3D" id="3.30.200.20">
    <property type="entry name" value="Phosphorylase Kinase, domain 1"/>
    <property type="match status" value="1"/>
</dbReference>
<feature type="domain" description="Apple" evidence="21">
    <location>
        <begin position="150"/>
        <end position="235"/>
    </location>
</feature>
<keyword evidence="13 19" id="KW-1133">Transmembrane helix</keyword>
<evidence type="ECO:0000256" key="17">
    <source>
        <dbReference type="ARBA" id="ARBA00023180"/>
    </source>
</evidence>
<feature type="transmembrane region" description="Helical" evidence="19">
    <location>
        <begin position="412"/>
        <end position="434"/>
    </location>
</feature>
<evidence type="ECO:0000313" key="22">
    <source>
        <dbReference type="EMBL" id="KAK7263577.1"/>
    </source>
</evidence>
<dbReference type="InterPro" id="IPR017441">
    <property type="entry name" value="Protein_kinase_ATP_BS"/>
</dbReference>
<dbReference type="InterPro" id="IPR024171">
    <property type="entry name" value="SRK-like_kinase"/>
</dbReference>
<dbReference type="SUPFAM" id="SSF56112">
    <property type="entry name" value="Protein kinase-like (PK-like)"/>
    <property type="match status" value="1"/>
</dbReference>
<name>A0AAN9EU63_CLITE</name>
<dbReference type="Pfam" id="PF08276">
    <property type="entry name" value="PAN_2"/>
    <property type="match status" value="1"/>
</dbReference>
<evidence type="ECO:0000256" key="19">
    <source>
        <dbReference type="SAM" id="Phobius"/>
    </source>
</evidence>
<dbReference type="Gene3D" id="1.10.510.10">
    <property type="entry name" value="Transferase(Phosphotransferase) domain 1"/>
    <property type="match status" value="1"/>
</dbReference>
<evidence type="ECO:0000256" key="10">
    <source>
        <dbReference type="ARBA" id="ARBA00022741"/>
    </source>
</evidence>
<dbReference type="PROSITE" id="PS50011">
    <property type="entry name" value="PROTEIN_KINASE_DOM"/>
    <property type="match status" value="1"/>
</dbReference>
<keyword evidence="7 19" id="KW-0812">Transmembrane</keyword>
<dbReference type="Proteomes" id="UP001359559">
    <property type="component" value="Unassembled WGS sequence"/>
</dbReference>
<reference evidence="22 23" key="1">
    <citation type="submission" date="2024-01" db="EMBL/GenBank/DDBJ databases">
        <title>The genomes of 5 underutilized Papilionoideae crops provide insights into root nodulation and disease resistance.</title>
        <authorList>
            <person name="Yuan L."/>
        </authorList>
    </citation>
    <scope>NUCLEOTIDE SEQUENCE [LARGE SCALE GENOMIC DNA]</scope>
    <source>
        <strain evidence="22">LY-2023</strain>
        <tissue evidence="22">Leaf</tissue>
    </source>
</reference>
<gene>
    <name evidence="22" type="ORF">RJT34_31169</name>
</gene>
<evidence type="ECO:0000256" key="7">
    <source>
        <dbReference type="ARBA" id="ARBA00022692"/>
    </source>
</evidence>
<evidence type="ECO:0000256" key="8">
    <source>
        <dbReference type="ARBA" id="ARBA00022729"/>
    </source>
</evidence>
<dbReference type="InterPro" id="IPR003609">
    <property type="entry name" value="Pan_app"/>
</dbReference>
<evidence type="ECO:0000256" key="4">
    <source>
        <dbReference type="ARBA" id="ARBA00022475"/>
    </source>
</evidence>
<keyword evidence="16" id="KW-0675">Receptor</keyword>
<dbReference type="SMART" id="SM00220">
    <property type="entry name" value="S_TKc"/>
    <property type="match status" value="1"/>
</dbReference>
<evidence type="ECO:0000256" key="15">
    <source>
        <dbReference type="ARBA" id="ARBA00023157"/>
    </source>
</evidence>
<dbReference type="PROSITE" id="PS00107">
    <property type="entry name" value="PROTEIN_KINASE_ATP"/>
    <property type="match status" value="1"/>
</dbReference>
<keyword evidence="15" id="KW-1015">Disulfide bond</keyword>
<dbReference type="InterPro" id="IPR000719">
    <property type="entry name" value="Prot_kinase_dom"/>
</dbReference>
<keyword evidence="6" id="KW-0808">Transferase</keyword>
<dbReference type="FunFam" id="3.30.200.20:FF:000330">
    <property type="entry name" value="G-type lectin S-receptor-like serine/threonine-protein kinase At4g03230"/>
    <property type="match status" value="1"/>
</dbReference>
<evidence type="ECO:0000256" key="9">
    <source>
        <dbReference type="ARBA" id="ARBA00022734"/>
    </source>
</evidence>
<evidence type="ECO:0000256" key="3">
    <source>
        <dbReference type="ARBA" id="ARBA00010217"/>
    </source>
</evidence>
<protein>
    <submittedName>
        <fullName evidence="22">Uncharacterized protein</fullName>
    </submittedName>
</protein>
<dbReference type="Pfam" id="PF00954">
    <property type="entry name" value="S_locus_glycop"/>
    <property type="match status" value="1"/>
</dbReference>
<dbReference type="Pfam" id="PF07714">
    <property type="entry name" value="PK_Tyr_Ser-Thr"/>
    <property type="match status" value="1"/>
</dbReference>
<evidence type="ECO:0000256" key="12">
    <source>
        <dbReference type="ARBA" id="ARBA00022840"/>
    </source>
</evidence>
<evidence type="ECO:0000256" key="13">
    <source>
        <dbReference type="ARBA" id="ARBA00022989"/>
    </source>
</evidence>
<dbReference type="FunFam" id="1.10.510.10:FF:000240">
    <property type="entry name" value="Lectin-domain containing receptor kinase A4.3"/>
    <property type="match status" value="1"/>
</dbReference>
<dbReference type="InterPro" id="IPR011009">
    <property type="entry name" value="Kinase-like_dom_sf"/>
</dbReference>
<sequence length="724" mass="82294">MAQTRGNRFVILNQNQLYWESETLGQSFLEFKAYDDDLSADVYVFLNNSMRPFENNDNKRLFINYNGTTQFLLRDNQEDSVKWQQPKTKCLINNFCGNFASCSDIENNDWICKCLPGFVSRSSPNDYSGEEDTSLQDLRCSRKSADSAPCSNDTTTFLNMFMVKIGPPDEQVPAKNEEECKSNCLSNCSVCQAFSYTAPLSRTDRSPCWLWTQNLITLKEEYRGGRNLSVLVHKIDIVSTTRTCEPCGTNIVPYPLSTGPDCGDPMYFNFSCNSSTGQLNFFTTSVSDTYRITRIDPPSRKFFIRTSFSGRCSEHLRGYKDLEIYPPFNATSGNQCSNTEEVSWEPPSEPTCVESTDCWGWNHSTCKGNRCRCDTNYYWHGDLLSCTETISLPNSTIQEPTRKGNSKSSLPLILGTTLTGVVTLVCIIGFAYACRRKIVLKLRQDRETIRRNRGRFYDSERHVKDLIDMEELAEKDNEGIEAPYFDFESILEATDNFSEANKLGKGGYGQVYKGKLQCGEDIAVKRLSSVSSQGLQEFKNEVVLIAKLQHRNLVRLRGYCIKGDEKILLYEYMPNKSLDSFIFDPTRCVLLDWPMRFHIILGVARGMLYLHQDSRLRVIHRDLKTSNILLDKEMQPKISDFGLARIFGVKETEGSTERVVGTYGYMSPEYALDGFFSIKSDVFSFGVVLLEIISGKKNTGFFQSNEISSLLGPGDYGHRTSCWI</sequence>